<organism evidence="1 2">
    <name type="scientific">Ignisphaera aggregans (strain DSM 17230 / JCM 13409 / AQ1.S1)</name>
    <dbReference type="NCBI Taxonomy" id="583356"/>
    <lineage>
        <taxon>Archaea</taxon>
        <taxon>Thermoproteota</taxon>
        <taxon>Thermoprotei</taxon>
        <taxon>Desulfurococcales</taxon>
        <taxon>Desulfurococcaceae</taxon>
        <taxon>Ignisphaera</taxon>
    </lineage>
</organism>
<evidence type="ECO:0000313" key="1">
    <source>
        <dbReference type="EMBL" id="ADM27657.1"/>
    </source>
</evidence>
<reference evidence="1 2" key="1">
    <citation type="journal article" date="2010" name="Stand. Genomic Sci.">
        <title>Complete genome sequence of Ignisphaera aggregans type strain (AQ1.S1).</title>
        <authorList>
            <person name="Goker M."/>
            <person name="Held B."/>
            <person name="Lapidus A."/>
            <person name="Nolan M."/>
            <person name="Spring S."/>
            <person name="Yasawong M."/>
            <person name="Lucas S."/>
            <person name="Glavina Del Rio T."/>
            <person name="Tice H."/>
            <person name="Cheng J.F."/>
            <person name="Goodwin L."/>
            <person name="Tapia R."/>
            <person name="Pitluck S."/>
            <person name="Liolios K."/>
            <person name="Ivanova N."/>
            <person name="Mavromatis K."/>
            <person name="Mikhailova N."/>
            <person name="Pati A."/>
            <person name="Chen A."/>
            <person name="Palaniappan K."/>
            <person name="Brambilla E."/>
            <person name="Land M."/>
            <person name="Hauser L."/>
            <person name="Chang Y.J."/>
            <person name="Jeffries C.D."/>
            <person name="Brettin T."/>
            <person name="Detter J.C."/>
            <person name="Han C."/>
            <person name="Rohde M."/>
            <person name="Sikorski J."/>
            <person name="Woyke T."/>
            <person name="Bristow J."/>
            <person name="Eisen J.A."/>
            <person name="Markowitz V."/>
            <person name="Hugenholtz P."/>
            <person name="Kyrpides N.C."/>
            <person name="Klenk H.P."/>
        </authorList>
    </citation>
    <scope>NUCLEOTIDE SEQUENCE [LARGE SCALE GENOMIC DNA]</scope>
    <source>
        <strain evidence="2">DSM 17230 / JCM 13409 / AQ1.S1</strain>
    </source>
</reference>
<accession>E0STP1</accession>
<dbReference type="Proteomes" id="UP000001304">
    <property type="component" value="Chromosome"/>
</dbReference>
<gene>
    <name evidence="1" type="ordered locus">Igag_0834</name>
</gene>
<evidence type="ECO:0000313" key="2">
    <source>
        <dbReference type="Proteomes" id="UP000001304"/>
    </source>
</evidence>
<dbReference type="BioCyc" id="IAGG583356:GHAH-823-MONOMER"/>
<dbReference type="HOGENOM" id="CLU_2712754_0_0_2"/>
<protein>
    <submittedName>
        <fullName evidence="1">Uncharacterized protein</fullName>
    </submittedName>
</protein>
<dbReference type="AlphaFoldDB" id="E0STP1"/>
<dbReference type="EMBL" id="CP002098">
    <property type="protein sequence ID" value="ADM27657.1"/>
    <property type="molecule type" value="Genomic_DNA"/>
</dbReference>
<sequence>MSKNLADMLGSFIPLKEPYELRTADESGGLRVVGRCIVDTVIFQGVKIPGGAVFEVAEILGKILILLLVDQR</sequence>
<keyword evidence="2" id="KW-1185">Reference proteome</keyword>
<proteinExistence type="predicted"/>
<dbReference type="KEGG" id="iag:Igag_0834"/>
<name>E0STP1_IGNAA</name>